<organism evidence="1 2">
    <name type="scientific">Gordonia phage Pleakley</name>
    <dbReference type="NCBI Taxonomy" id="2283246"/>
    <lineage>
        <taxon>Viruses</taxon>
        <taxon>Duplodnaviria</taxon>
        <taxon>Heunggongvirae</taxon>
        <taxon>Uroviricota</taxon>
        <taxon>Caudoviricetes</taxon>
        <taxon>Zierdtviridae</taxon>
        <taxon>Emilbogenvirinae</taxon>
        <taxon>Pleakleyvirus</taxon>
        <taxon>Pleakleyvirus pleakley</taxon>
    </lineage>
</organism>
<evidence type="ECO:0000313" key="2">
    <source>
        <dbReference type="Proteomes" id="UP000260273"/>
    </source>
</evidence>
<keyword evidence="2" id="KW-1185">Reference proteome</keyword>
<protein>
    <submittedName>
        <fullName evidence="1">Uncharacterized protein</fullName>
    </submittedName>
</protein>
<dbReference type="RefSeq" id="YP_010097471.1">
    <property type="nucleotide sequence ID" value="NC_055758.1"/>
</dbReference>
<dbReference type="KEGG" id="vg:65115135"/>
<accession>A0A345M6J5</accession>
<dbReference type="Proteomes" id="UP000260273">
    <property type="component" value="Segment"/>
</dbReference>
<gene>
    <name evidence="1" type="primary">77</name>
    <name evidence="1" type="ORF">SEA_PLEAKLEY_77</name>
</gene>
<reference evidence="2" key="1">
    <citation type="submission" date="2018-07" db="EMBL/GenBank/DDBJ databases">
        <authorList>
            <person name="Quirk P.G."/>
            <person name="Krulwich T.A."/>
        </authorList>
    </citation>
    <scope>NUCLEOTIDE SEQUENCE [LARGE SCALE GENOMIC DNA]</scope>
</reference>
<dbReference type="EMBL" id="MH576960">
    <property type="protein sequence ID" value="AXH66116.1"/>
    <property type="molecule type" value="Genomic_DNA"/>
</dbReference>
<sequence length="117" mass="12745">MEGTSNMSYGRPHLSDQVYDWATDHFGRVADNPSTITYEYGTGGVLRAVVGYEIIGENDDPDFIHVLPLRYVGADGDQQASKAINGPDSKTITLVALSKARIVSIAVQARFPEVEDD</sequence>
<dbReference type="GeneID" id="65115135"/>
<name>A0A345M6J5_9CAUD</name>
<evidence type="ECO:0000313" key="1">
    <source>
        <dbReference type="EMBL" id="AXH66116.1"/>
    </source>
</evidence>
<proteinExistence type="predicted"/>